<dbReference type="Proteomes" id="UP000309117">
    <property type="component" value="Unassembled WGS sequence"/>
</dbReference>
<organism evidence="1 2">
    <name type="scientific">Lactobacillus intestinalis</name>
    <dbReference type="NCBI Taxonomy" id="151781"/>
    <lineage>
        <taxon>Bacteria</taxon>
        <taxon>Bacillati</taxon>
        <taxon>Bacillota</taxon>
        <taxon>Bacilli</taxon>
        <taxon>Lactobacillales</taxon>
        <taxon>Lactobacillaceae</taxon>
        <taxon>Lactobacillus</taxon>
    </lineage>
</organism>
<dbReference type="EMBL" id="SRYV01000009">
    <property type="protein sequence ID" value="TGY15359.1"/>
    <property type="molecule type" value="Genomic_DNA"/>
</dbReference>
<dbReference type="Gene3D" id="2.70.98.10">
    <property type="match status" value="1"/>
</dbReference>
<protein>
    <submittedName>
        <fullName evidence="1">DUF4432 domain-containing protein</fullName>
    </submittedName>
</protein>
<evidence type="ECO:0000313" key="2">
    <source>
        <dbReference type="Proteomes" id="UP000309117"/>
    </source>
</evidence>
<accession>A0A4S2BKJ1</accession>
<dbReference type="AlphaFoldDB" id="A0A4S2BKJ1"/>
<dbReference type="InterPro" id="IPR014718">
    <property type="entry name" value="GH-type_carb-bd"/>
</dbReference>
<dbReference type="GO" id="GO:0030246">
    <property type="term" value="F:carbohydrate binding"/>
    <property type="evidence" value="ECO:0007669"/>
    <property type="project" value="InterPro"/>
</dbReference>
<dbReference type="RefSeq" id="WP_004044934.1">
    <property type="nucleotide sequence ID" value="NZ_AQFR02000003.1"/>
</dbReference>
<name>A0A4S2BKJ1_9LACO</name>
<evidence type="ECO:0000313" key="1">
    <source>
        <dbReference type="EMBL" id="TGY15359.1"/>
    </source>
</evidence>
<proteinExistence type="predicted"/>
<reference evidence="1 2" key="1">
    <citation type="submission" date="2019-04" db="EMBL/GenBank/DDBJ databases">
        <title>Microbes associate with the intestines of laboratory mice.</title>
        <authorList>
            <person name="Navarre W."/>
            <person name="Wong E."/>
            <person name="Huang K."/>
            <person name="Tropini C."/>
            <person name="Ng K."/>
            <person name="Yu B."/>
        </authorList>
    </citation>
    <scope>NUCLEOTIDE SEQUENCE [LARGE SCALE GENOMIC DNA]</scope>
    <source>
        <strain evidence="1 2">NM61_E11</strain>
    </source>
</reference>
<gene>
    <name evidence="1" type="ORF">E5351_06010</name>
</gene>
<dbReference type="CDD" id="cd09269">
    <property type="entry name" value="deoxyribose_mutarotase"/>
    <property type="match status" value="1"/>
</dbReference>
<comment type="caution">
    <text evidence="1">The sequence shown here is derived from an EMBL/GenBank/DDBJ whole genome shotgun (WGS) entry which is preliminary data.</text>
</comment>
<sequence>MKRITLAHAMFKDKYWELYKDDNFKIETYTYSTGVEALKISNNRGYLTVLPYYGLIIWDAVFDGIKLKEKDGFTEPHYGKQIADTYGAFEFTSGLLGNGNPAPDDTHVQHGEFATAHMDHSFIELGEDTITVKSDYEYIKGFGDHYHATPSVTIHKSSGLFDIRQHVKNLSKCNPMTLQYMCHLCYAYKNNATLTSNIPDNAFMLRTSIPAHVHPTPTWIKFTDELKKSGKPITNLDDPNNYNPEIVFFTKDLRDYVKEAEFRMKFDKDHEFLTRFDTKNLPIVTRWILYNADQQVAAFALPGTSTPEGRNAAKKAGTLIMLKPQETIDFHVITGLEK</sequence>